<accession>A0A8J6QLL5</accession>
<evidence type="ECO:0000313" key="2">
    <source>
        <dbReference type="Proteomes" id="UP000632828"/>
    </source>
</evidence>
<keyword evidence="2" id="KW-1185">Reference proteome</keyword>
<protein>
    <submittedName>
        <fullName evidence="1">Uncharacterized protein</fullName>
    </submittedName>
</protein>
<comment type="caution">
    <text evidence="1">The sequence shown here is derived from an EMBL/GenBank/DDBJ whole genome shotgun (WGS) entry which is preliminary data.</text>
</comment>
<sequence>MPSACSSCLSRFFSLIGCNLSLVLKACYDRLNRRPSSGI</sequence>
<name>A0A8J6QLL5_9BACT</name>
<dbReference type="Proteomes" id="UP000632828">
    <property type="component" value="Unassembled WGS sequence"/>
</dbReference>
<dbReference type="EMBL" id="JACWUN010000008">
    <property type="protein sequence ID" value="MBD1400639.1"/>
    <property type="molecule type" value="Genomic_DNA"/>
</dbReference>
<dbReference type="AlphaFoldDB" id="A0A8J6QLL5"/>
<evidence type="ECO:0000313" key="1">
    <source>
        <dbReference type="EMBL" id="MBD1400639.1"/>
    </source>
</evidence>
<proteinExistence type="predicted"/>
<reference evidence="1" key="1">
    <citation type="submission" date="2020-09" db="EMBL/GenBank/DDBJ databases">
        <title>Pelobacter alkaliphilus sp. nov., a novel anaerobic arsenate-reducing bacterium from terrestrial mud volcano.</title>
        <authorList>
            <person name="Khomyakova M.A."/>
            <person name="Merkel A.Y."/>
            <person name="Slobodkin A.I."/>
        </authorList>
    </citation>
    <scope>NUCLEOTIDE SEQUENCE</scope>
    <source>
        <strain evidence="1">M08fum</strain>
    </source>
</reference>
<organism evidence="1 2">
    <name type="scientific">Pelovirga terrestris</name>
    <dbReference type="NCBI Taxonomy" id="2771352"/>
    <lineage>
        <taxon>Bacteria</taxon>
        <taxon>Pseudomonadati</taxon>
        <taxon>Thermodesulfobacteriota</taxon>
        <taxon>Desulfuromonadia</taxon>
        <taxon>Geobacterales</taxon>
        <taxon>Geobacteraceae</taxon>
        <taxon>Pelovirga</taxon>
    </lineage>
</organism>
<gene>
    <name evidence="1" type="ORF">ICT70_08160</name>
</gene>